<sequence>MAQEEKITYVQLSEIVKLGILDTEYAANPALLNTELEDISLDLRYIQRQIDRFSQNPTQREQFDTLYRIATRAEGFIGLSPEELDSAFQKQELSGQQILTINNWLDQTVGARIEVLEKPKDPVQSLIEAGLSQETAMETARIQGIPKELRCDVDEAKLTLFLLQANRDETASEKPPLEITLNGKFYEVEVTSYISERTRILLWDEEGELDQIVTIDSTNMGYLPPSVCVVHSSQEVMDALLKVKIIEHPQKIGRGISLCEVNNSLLDEE</sequence>
<comment type="caution">
    <text evidence="1">The sequence shown here is derived from an EMBL/GenBank/DDBJ whole genome shotgun (WGS) entry which is preliminary data.</text>
</comment>
<dbReference type="Proteomes" id="UP000757435">
    <property type="component" value="Unassembled WGS sequence"/>
</dbReference>
<proteinExistence type="predicted"/>
<organism evidence="1 2">
    <name type="scientific">Drouetiella hepatica Uher 2000/2452</name>
    <dbReference type="NCBI Taxonomy" id="904376"/>
    <lineage>
        <taxon>Bacteria</taxon>
        <taxon>Bacillati</taxon>
        <taxon>Cyanobacteriota</taxon>
        <taxon>Cyanophyceae</taxon>
        <taxon>Oculatellales</taxon>
        <taxon>Oculatellaceae</taxon>
        <taxon>Drouetiella</taxon>
    </lineage>
</organism>
<dbReference type="EMBL" id="JAHHHD010000019">
    <property type="protein sequence ID" value="MBW4660276.1"/>
    <property type="molecule type" value="Genomic_DNA"/>
</dbReference>
<dbReference type="AlphaFoldDB" id="A0A951UN24"/>
<accession>A0A951UN24</accession>
<name>A0A951UN24_9CYAN</name>
<evidence type="ECO:0000313" key="1">
    <source>
        <dbReference type="EMBL" id="MBW4660276.1"/>
    </source>
</evidence>
<evidence type="ECO:0000313" key="2">
    <source>
        <dbReference type="Proteomes" id="UP000757435"/>
    </source>
</evidence>
<reference evidence="1" key="2">
    <citation type="journal article" date="2022" name="Microbiol. Resour. Announc.">
        <title>Metagenome Sequencing to Explore Phylogenomics of Terrestrial Cyanobacteria.</title>
        <authorList>
            <person name="Ward R.D."/>
            <person name="Stajich J.E."/>
            <person name="Johansen J.R."/>
            <person name="Huntemann M."/>
            <person name="Clum A."/>
            <person name="Foster B."/>
            <person name="Foster B."/>
            <person name="Roux S."/>
            <person name="Palaniappan K."/>
            <person name="Varghese N."/>
            <person name="Mukherjee S."/>
            <person name="Reddy T.B.K."/>
            <person name="Daum C."/>
            <person name="Copeland A."/>
            <person name="Chen I.A."/>
            <person name="Ivanova N.N."/>
            <person name="Kyrpides N.C."/>
            <person name="Shapiro N."/>
            <person name="Eloe-Fadrosh E.A."/>
            <person name="Pietrasiak N."/>
        </authorList>
    </citation>
    <scope>NUCLEOTIDE SEQUENCE</scope>
    <source>
        <strain evidence="1">UHER 2000/2452</strain>
    </source>
</reference>
<protein>
    <submittedName>
        <fullName evidence="1">Uncharacterized protein</fullName>
    </submittedName>
</protein>
<reference evidence="1" key="1">
    <citation type="submission" date="2021-05" db="EMBL/GenBank/DDBJ databases">
        <authorList>
            <person name="Pietrasiak N."/>
            <person name="Ward R."/>
            <person name="Stajich J.E."/>
            <person name="Kurbessoian T."/>
        </authorList>
    </citation>
    <scope>NUCLEOTIDE SEQUENCE</scope>
    <source>
        <strain evidence="1">UHER 2000/2452</strain>
    </source>
</reference>
<gene>
    <name evidence="1" type="ORF">KME15_16495</name>
</gene>